<dbReference type="PANTHER" id="PTHR30024:SF47">
    <property type="entry name" value="TAURINE-BINDING PERIPLASMIC PROTEIN"/>
    <property type="match status" value="1"/>
</dbReference>
<dbReference type="GO" id="GO:0042597">
    <property type="term" value="C:periplasmic space"/>
    <property type="evidence" value="ECO:0007669"/>
    <property type="project" value="UniProtKB-SubCell"/>
</dbReference>
<keyword evidence="3" id="KW-0732">Signal</keyword>
<evidence type="ECO:0000259" key="4">
    <source>
        <dbReference type="Pfam" id="PF09084"/>
    </source>
</evidence>
<protein>
    <submittedName>
        <fullName evidence="5">NitT/TauT family transport system substrate-binding protein</fullName>
    </submittedName>
</protein>
<evidence type="ECO:0000256" key="3">
    <source>
        <dbReference type="ARBA" id="ARBA00022729"/>
    </source>
</evidence>
<evidence type="ECO:0000313" key="6">
    <source>
        <dbReference type="Proteomes" id="UP000192674"/>
    </source>
</evidence>
<accession>A0A1W2FWJ7</accession>
<dbReference type="OrthoDB" id="8892982at2"/>
<dbReference type="InterPro" id="IPR015168">
    <property type="entry name" value="SsuA/THI5"/>
</dbReference>
<dbReference type="Pfam" id="PF09084">
    <property type="entry name" value="NMT1"/>
    <property type="match status" value="1"/>
</dbReference>
<dbReference type="AlphaFoldDB" id="A0A1W2FWJ7"/>
<dbReference type="SUPFAM" id="SSF53850">
    <property type="entry name" value="Periplasmic binding protein-like II"/>
    <property type="match status" value="1"/>
</dbReference>
<feature type="domain" description="SsuA/THI5-like" evidence="4">
    <location>
        <begin position="61"/>
        <end position="255"/>
    </location>
</feature>
<comment type="similarity">
    <text evidence="2">Belongs to the bacterial solute-binding protein SsuA/TauA family.</text>
</comment>
<gene>
    <name evidence="5" type="ORF">SAMN05661093_09930</name>
</gene>
<dbReference type="PANTHER" id="PTHR30024">
    <property type="entry name" value="ALIPHATIC SULFONATES-BINDING PROTEIN-RELATED"/>
    <property type="match status" value="1"/>
</dbReference>
<evidence type="ECO:0000256" key="1">
    <source>
        <dbReference type="ARBA" id="ARBA00004418"/>
    </source>
</evidence>
<dbReference type="EMBL" id="FWXV01000014">
    <property type="protein sequence ID" value="SMD26347.1"/>
    <property type="molecule type" value="Genomic_DNA"/>
</dbReference>
<dbReference type="Gene3D" id="3.40.190.10">
    <property type="entry name" value="Periplasmic binding protein-like II"/>
    <property type="match status" value="2"/>
</dbReference>
<sequence>MSARLSRRTFLLGTGMAAVGTGLSGCGLLDGSSSNDAASATQLGVVRLGMQATTVAASAKLAERKGYFSKEGIKAEFTIFEAGPKAVPSLLGDEVDMCVLNYVSLFQGLEKKTFDLVVVVDANEATRESCQLLVSNDIKAPQDLIGKQIGIHAFGSVNELLVRATLADNQIDPNSVKYAAVQFPDVGQSIANGQIAGGVVIEPYLTQAQQRHGLNSVIPIVAGSTAQFPLAGWVAKRTWVEKNPEKVKAFQRAMIPAQTDASNRNELAGVLPDLVKINKDQVMLLHLDTFPTSNSATRLQRVPNLMNAMKALGQQFDAKTLILPTPSVA</sequence>
<keyword evidence="6" id="KW-1185">Reference proteome</keyword>
<dbReference type="GO" id="GO:0042918">
    <property type="term" value="P:alkanesulfonate transmembrane transport"/>
    <property type="evidence" value="ECO:0007669"/>
    <property type="project" value="TreeGrafter"/>
</dbReference>
<organism evidence="5 6">
    <name type="scientific">Kibdelosporangium aridum</name>
    <dbReference type="NCBI Taxonomy" id="2030"/>
    <lineage>
        <taxon>Bacteria</taxon>
        <taxon>Bacillati</taxon>
        <taxon>Actinomycetota</taxon>
        <taxon>Actinomycetes</taxon>
        <taxon>Pseudonocardiales</taxon>
        <taxon>Pseudonocardiaceae</taxon>
        <taxon>Kibdelosporangium</taxon>
    </lineage>
</organism>
<dbReference type="PROSITE" id="PS51257">
    <property type="entry name" value="PROKAR_LIPOPROTEIN"/>
    <property type="match status" value="1"/>
</dbReference>
<comment type="subcellular location">
    <subcellularLocation>
        <location evidence="1">Periplasm</location>
    </subcellularLocation>
</comment>
<evidence type="ECO:0000313" key="5">
    <source>
        <dbReference type="EMBL" id="SMD26347.1"/>
    </source>
</evidence>
<dbReference type="PROSITE" id="PS51318">
    <property type="entry name" value="TAT"/>
    <property type="match status" value="1"/>
</dbReference>
<dbReference type="RefSeq" id="WP_084434103.1">
    <property type="nucleotide sequence ID" value="NZ_FWXV01000014.1"/>
</dbReference>
<evidence type="ECO:0000256" key="2">
    <source>
        <dbReference type="ARBA" id="ARBA00010742"/>
    </source>
</evidence>
<dbReference type="InterPro" id="IPR006311">
    <property type="entry name" value="TAT_signal"/>
</dbReference>
<proteinExistence type="inferred from homology"/>
<name>A0A1W2FWJ7_KIBAR</name>
<reference evidence="5 6" key="1">
    <citation type="submission" date="2017-04" db="EMBL/GenBank/DDBJ databases">
        <authorList>
            <person name="Afonso C.L."/>
            <person name="Miller P.J."/>
            <person name="Scott M.A."/>
            <person name="Spackman E."/>
            <person name="Goraichik I."/>
            <person name="Dimitrov K.M."/>
            <person name="Suarez D.L."/>
            <person name="Swayne D.E."/>
        </authorList>
    </citation>
    <scope>NUCLEOTIDE SEQUENCE [LARGE SCALE GENOMIC DNA]</scope>
    <source>
        <strain evidence="5 6">DSM 43828</strain>
    </source>
</reference>
<dbReference type="Proteomes" id="UP000192674">
    <property type="component" value="Unassembled WGS sequence"/>
</dbReference>